<proteinExistence type="predicted"/>
<evidence type="ECO:0000256" key="1">
    <source>
        <dbReference type="SAM" id="Phobius"/>
    </source>
</evidence>
<protein>
    <submittedName>
        <fullName evidence="2">Cell division protein FtsW, lipid II flippase</fullName>
    </submittedName>
</protein>
<feature type="transmembrane region" description="Helical" evidence="1">
    <location>
        <begin position="216"/>
        <end position="234"/>
    </location>
</feature>
<evidence type="ECO:0000313" key="3">
    <source>
        <dbReference type="Proteomes" id="UP000183047"/>
    </source>
</evidence>
<feature type="transmembrane region" description="Helical" evidence="1">
    <location>
        <begin position="122"/>
        <end position="140"/>
    </location>
</feature>
<feature type="transmembrane region" description="Helical" evidence="1">
    <location>
        <begin position="364"/>
        <end position="386"/>
    </location>
</feature>
<dbReference type="EMBL" id="FMUR01000012">
    <property type="protein sequence ID" value="SCY31124.1"/>
    <property type="molecule type" value="Genomic_DNA"/>
</dbReference>
<feature type="transmembrane region" description="Helical" evidence="1">
    <location>
        <begin position="72"/>
        <end position="94"/>
    </location>
</feature>
<dbReference type="RefSeq" id="WP_074462670.1">
    <property type="nucleotide sequence ID" value="NZ_FMUR01000012.1"/>
</dbReference>
<evidence type="ECO:0000313" key="2">
    <source>
        <dbReference type="EMBL" id="SCY31124.1"/>
    </source>
</evidence>
<dbReference type="InterPro" id="IPR047928">
    <property type="entry name" value="Perm_prefix_1"/>
</dbReference>
<keyword evidence="1" id="KW-0472">Membrane</keyword>
<organism evidence="2 3">
    <name type="scientific">Butyrivibrio hungatei</name>
    <dbReference type="NCBI Taxonomy" id="185008"/>
    <lineage>
        <taxon>Bacteria</taxon>
        <taxon>Bacillati</taxon>
        <taxon>Bacillota</taxon>
        <taxon>Clostridia</taxon>
        <taxon>Lachnospirales</taxon>
        <taxon>Lachnospiraceae</taxon>
        <taxon>Butyrivibrio</taxon>
    </lineage>
</organism>
<keyword evidence="2" id="KW-0132">Cell division</keyword>
<dbReference type="Proteomes" id="UP000183047">
    <property type="component" value="Unassembled WGS sequence"/>
</dbReference>
<dbReference type="NCBIfam" id="NF038403">
    <property type="entry name" value="perm_prefix_1"/>
    <property type="match status" value="1"/>
</dbReference>
<feature type="transmembrane region" description="Helical" evidence="1">
    <location>
        <begin position="240"/>
        <end position="257"/>
    </location>
</feature>
<feature type="transmembrane region" description="Helical" evidence="1">
    <location>
        <begin position="398"/>
        <end position="420"/>
    </location>
</feature>
<sequence length="483" mass="53372">MEEYIKMLLEQVRFQKAHKAIGDELRSHIEDQIENNISEGMDKETAEKTAVEDMGDPVEAGIALDKVHRPQVAWGVIVAAILVGIVGIVIKFFLSNVPSSTYDGMAIYIPGKMILADDTGYYIHYVIYGIAVMLIMYLVDYTTVAKYSEIIAVILLFSYSMDTFIDKRIANLEANGDVIPNIYRSLSGFFSGSGSRVFLLVPLFAGIIYKYRGQKYKGLIKSLIWIVVIGLVSIGRYQQFRATVIVICLLAELTIAIQKEWIKVPKARTIVSIWSLFAIIPIAIIRFMYNSRLLSVHKMDVVRAFLAPTTSKNQAKEILSGVKAFGSGTVSYFGGKLTASTSSLVSSGVFSQYIERESYVITKIAAVLGGALTFAVIAAVVALIVFGFVTTAKTKNQLGVVMGSGCMMWLIINAIFNIGVGTGLLPSFYHTSFLPFISDHKVVASYAFLGIILSIYKYKDAYPQHIDITIYSKSKISSREIQD</sequence>
<keyword evidence="2" id="KW-0131">Cell cycle</keyword>
<gene>
    <name evidence="2" type="ORF">SAMN02910451_02116</name>
</gene>
<dbReference type="GO" id="GO:0051301">
    <property type="term" value="P:cell division"/>
    <property type="evidence" value="ECO:0007669"/>
    <property type="project" value="UniProtKB-KW"/>
</dbReference>
<reference evidence="3" key="1">
    <citation type="submission" date="2016-10" db="EMBL/GenBank/DDBJ databases">
        <authorList>
            <person name="Varghese N."/>
            <person name="Submissions S."/>
        </authorList>
    </citation>
    <scope>NUCLEOTIDE SEQUENCE [LARGE SCALE GENOMIC DNA]</scope>
    <source>
        <strain evidence="3">XBD2006</strain>
    </source>
</reference>
<keyword evidence="1" id="KW-0812">Transmembrane</keyword>
<feature type="transmembrane region" description="Helical" evidence="1">
    <location>
        <begin position="269"/>
        <end position="289"/>
    </location>
</feature>
<name>A0A1G5EW16_9FIRM</name>
<keyword evidence="1" id="KW-1133">Transmembrane helix</keyword>
<keyword evidence="3" id="KW-1185">Reference proteome</keyword>
<dbReference type="OrthoDB" id="9802195at2"/>
<dbReference type="AlphaFoldDB" id="A0A1G5EW16"/>
<accession>A0A1G5EW16</accession>
<feature type="transmembrane region" description="Helical" evidence="1">
    <location>
        <begin position="440"/>
        <end position="458"/>
    </location>
</feature>